<sequence>MRGVSFLNGRSTSRIKKFKPLNEESREQTLFLLPKKHLYNQIAEICFRVGNMPFKHPITLLMSGVPQKSSGIIENPNHRFSLQSRRCDIGKQRGRSSHAYQKH</sequence>
<comment type="caution">
    <text evidence="1">The sequence shown here is derived from an EMBL/GenBank/DDBJ whole genome shotgun (WGS) entry which is preliminary data.</text>
</comment>
<dbReference type="Proteomes" id="UP001249851">
    <property type="component" value="Unassembled WGS sequence"/>
</dbReference>
<accession>A0AAD9PXS3</accession>
<proteinExistence type="predicted"/>
<evidence type="ECO:0000313" key="2">
    <source>
        <dbReference type="Proteomes" id="UP001249851"/>
    </source>
</evidence>
<evidence type="ECO:0000313" key="1">
    <source>
        <dbReference type="EMBL" id="KAK2551033.1"/>
    </source>
</evidence>
<reference evidence="1" key="1">
    <citation type="journal article" date="2023" name="G3 (Bethesda)">
        <title>Whole genome assembly and annotation of the endangered Caribbean coral Acropora cervicornis.</title>
        <authorList>
            <person name="Selwyn J.D."/>
            <person name="Vollmer S.V."/>
        </authorList>
    </citation>
    <scope>NUCLEOTIDE SEQUENCE</scope>
    <source>
        <strain evidence="1">K2</strain>
    </source>
</reference>
<organism evidence="1 2">
    <name type="scientific">Acropora cervicornis</name>
    <name type="common">Staghorn coral</name>
    <dbReference type="NCBI Taxonomy" id="6130"/>
    <lineage>
        <taxon>Eukaryota</taxon>
        <taxon>Metazoa</taxon>
        <taxon>Cnidaria</taxon>
        <taxon>Anthozoa</taxon>
        <taxon>Hexacorallia</taxon>
        <taxon>Scleractinia</taxon>
        <taxon>Astrocoeniina</taxon>
        <taxon>Acroporidae</taxon>
        <taxon>Acropora</taxon>
    </lineage>
</organism>
<name>A0AAD9PXS3_ACRCE</name>
<protein>
    <submittedName>
        <fullName evidence="1">Uncharacterized protein</fullName>
    </submittedName>
</protein>
<dbReference type="EMBL" id="JARQWQ010000103">
    <property type="protein sequence ID" value="KAK2551033.1"/>
    <property type="molecule type" value="Genomic_DNA"/>
</dbReference>
<keyword evidence="2" id="KW-1185">Reference proteome</keyword>
<dbReference type="AlphaFoldDB" id="A0AAD9PXS3"/>
<reference evidence="1" key="2">
    <citation type="journal article" date="2023" name="Science">
        <title>Genomic signatures of disease resistance in endangered staghorn corals.</title>
        <authorList>
            <person name="Vollmer S.V."/>
            <person name="Selwyn J.D."/>
            <person name="Despard B.A."/>
            <person name="Roesel C.L."/>
        </authorList>
    </citation>
    <scope>NUCLEOTIDE SEQUENCE</scope>
    <source>
        <strain evidence="1">K2</strain>
    </source>
</reference>
<gene>
    <name evidence="1" type="ORF">P5673_028258</name>
</gene>